<evidence type="ECO:0000256" key="1">
    <source>
        <dbReference type="SAM" id="MobiDB-lite"/>
    </source>
</evidence>
<dbReference type="EMBL" id="MAAO01000008">
    <property type="protein sequence ID" value="OUR95314.1"/>
    <property type="molecule type" value="Genomic_DNA"/>
</dbReference>
<keyword evidence="2" id="KW-0812">Transmembrane</keyword>
<keyword evidence="2" id="KW-1133">Transmembrane helix</keyword>
<evidence type="ECO:0000313" key="4">
    <source>
        <dbReference type="Proteomes" id="UP000196531"/>
    </source>
</evidence>
<protein>
    <recommendedName>
        <fullName evidence="5">GYF domain-containing protein</fullName>
    </recommendedName>
</protein>
<evidence type="ECO:0000313" key="3">
    <source>
        <dbReference type="EMBL" id="OUR95314.1"/>
    </source>
</evidence>
<gene>
    <name evidence="3" type="ORF">A9Q84_15865</name>
</gene>
<accession>A0A1Y5F4B6</accession>
<organism evidence="3 4">
    <name type="scientific">Halobacteriovorax marinus</name>
    <dbReference type="NCBI Taxonomy" id="97084"/>
    <lineage>
        <taxon>Bacteria</taxon>
        <taxon>Pseudomonadati</taxon>
        <taxon>Bdellovibrionota</taxon>
        <taxon>Bacteriovoracia</taxon>
        <taxon>Bacteriovoracales</taxon>
        <taxon>Halobacteriovoraceae</taxon>
        <taxon>Halobacteriovorax</taxon>
    </lineage>
</organism>
<feature type="compositionally biased region" description="Acidic residues" evidence="1">
    <location>
        <begin position="366"/>
        <end position="377"/>
    </location>
</feature>
<sequence length="393" mass="45020">MSNVQINDQPEFNELFLTDEQVSSGQYPLNEVYQVRCGDQVYGPIWQQDIKEFLHSISSFVEETSLKSMDSEEWESLFDHPAFQRRKPQLISTQTLDTEETTYYLLIEGQKHGPYNSFEISSMLDSNEVLVTDEVSIDNGGSWGQLFNIEEFDRRNLKSNEELPGLPEDQIFQSSTLKTTQRIHASNDEETNLIAGLAYIGNLKIGKAKAKATEEKSHTETSSELPFEEFEQEETSRSYLWPILFVMSLVGITIVIATWSSNKPKTQTMKTKTSKTVRAKRIEPIKLKPISKTRAKTPSNFNSNTRINSRPTSFKRSKAFRQAGKRKKLSENALMKKDNADFYYDDASDPVELDPIRSTLSKETIDPEFGDEYDEEGERSPASEEIFDQEVEF</sequence>
<reference evidence="4" key="1">
    <citation type="journal article" date="2017" name="Proc. Natl. Acad. Sci. U.S.A.">
        <title>Simulation of Deepwater Horizon oil plume reveals substrate specialization within a complex community of hydrocarbon-degraders.</title>
        <authorList>
            <person name="Hu P."/>
            <person name="Dubinsky E.A."/>
            <person name="Probst A.J."/>
            <person name="Wang J."/>
            <person name="Sieber C.M.K."/>
            <person name="Tom L.M."/>
            <person name="Gardinali P."/>
            <person name="Banfield J.F."/>
            <person name="Atlas R.M."/>
            <person name="Andersen G.L."/>
        </authorList>
    </citation>
    <scope>NUCLEOTIDE SEQUENCE [LARGE SCALE GENOMIC DNA]</scope>
</reference>
<feature type="transmembrane region" description="Helical" evidence="2">
    <location>
        <begin position="239"/>
        <end position="260"/>
    </location>
</feature>
<dbReference type="AlphaFoldDB" id="A0A1Y5F4B6"/>
<evidence type="ECO:0000256" key="2">
    <source>
        <dbReference type="SAM" id="Phobius"/>
    </source>
</evidence>
<proteinExistence type="predicted"/>
<feature type="region of interest" description="Disordered" evidence="1">
    <location>
        <begin position="354"/>
        <end position="393"/>
    </location>
</feature>
<dbReference type="Proteomes" id="UP000196531">
    <property type="component" value="Unassembled WGS sequence"/>
</dbReference>
<name>A0A1Y5F4B6_9BACT</name>
<evidence type="ECO:0008006" key="5">
    <source>
        <dbReference type="Google" id="ProtNLM"/>
    </source>
</evidence>
<keyword evidence="2" id="KW-0472">Membrane</keyword>
<comment type="caution">
    <text evidence="3">The sequence shown here is derived from an EMBL/GenBank/DDBJ whole genome shotgun (WGS) entry which is preliminary data.</text>
</comment>